<name>A0ABT5I2H5_VOGIN</name>
<feature type="transmembrane region" description="Helical" evidence="1">
    <location>
        <begin position="127"/>
        <end position="148"/>
    </location>
</feature>
<feature type="transmembrane region" description="Helical" evidence="1">
    <location>
        <begin position="211"/>
        <end position="232"/>
    </location>
</feature>
<evidence type="ECO:0000313" key="2">
    <source>
        <dbReference type="EMBL" id="MDC7690381.1"/>
    </source>
</evidence>
<gene>
    <name evidence="2" type="ORF">PQU93_06220</name>
</gene>
<dbReference type="EMBL" id="JAQQKY010000002">
    <property type="protein sequence ID" value="MDC7690381.1"/>
    <property type="molecule type" value="Genomic_DNA"/>
</dbReference>
<keyword evidence="3" id="KW-1185">Reference proteome</keyword>
<keyword evidence="1" id="KW-1133">Transmembrane helix</keyword>
<dbReference type="Proteomes" id="UP001221566">
    <property type="component" value="Unassembled WGS sequence"/>
</dbReference>
<keyword evidence="1" id="KW-0812">Transmembrane</keyword>
<keyword evidence="1" id="KW-0472">Membrane</keyword>
<feature type="transmembrane region" description="Helical" evidence="1">
    <location>
        <begin position="160"/>
        <end position="183"/>
    </location>
</feature>
<accession>A0ABT5I2H5</accession>
<comment type="caution">
    <text evidence="2">The sequence shown here is derived from an EMBL/GenBank/DDBJ whole genome shotgun (WGS) entry which is preliminary data.</text>
</comment>
<dbReference type="RefSeq" id="WP_272802687.1">
    <property type="nucleotide sequence ID" value="NZ_JAQQKY010000002.1"/>
</dbReference>
<evidence type="ECO:0000313" key="3">
    <source>
        <dbReference type="Proteomes" id="UP001221566"/>
    </source>
</evidence>
<organism evidence="2 3">
    <name type="scientific">Vogesella indigofera</name>
    <name type="common">Pseudomonas indigofera</name>
    <dbReference type="NCBI Taxonomy" id="45465"/>
    <lineage>
        <taxon>Bacteria</taxon>
        <taxon>Pseudomonadati</taxon>
        <taxon>Pseudomonadota</taxon>
        <taxon>Betaproteobacteria</taxon>
        <taxon>Neisseriales</taxon>
        <taxon>Chromobacteriaceae</taxon>
        <taxon>Vogesella</taxon>
    </lineage>
</organism>
<evidence type="ECO:0000256" key="1">
    <source>
        <dbReference type="SAM" id="Phobius"/>
    </source>
</evidence>
<proteinExistence type="predicted"/>
<sequence>MAFINTDWSKELEQVEATAAKIVDNKLSPMIKDAISQAGQELSQVVAEAGNQIESNIKVLSEEIHNQRSLTKDELIALIDYATGKLAITIDQRLTQAKAEASSLVSEKLAQLKIEFEDAAIKSRKTLYTNIAFSVATAIAMAVVSIIYKRISLGELDVFVAFRVFLLSTAVGTGLFSALKALTSWNSLNRTKKNIATTLLGYVGILRPNGALGLLLICLLLFAGWFLLTYYVH</sequence>
<protein>
    <submittedName>
        <fullName evidence="2">Uncharacterized protein</fullName>
    </submittedName>
</protein>
<reference evidence="2 3" key="1">
    <citation type="submission" date="2023-01" db="EMBL/GenBank/DDBJ databases">
        <title>Novel species of the genus Vogesella isolated from rivers.</title>
        <authorList>
            <person name="Lu H."/>
        </authorList>
    </citation>
    <scope>NUCLEOTIDE SEQUENCE [LARGE SCALE GENOMIC DNA]</scope>
    <source>
        <strain evidence="2 3">SH7W</strain>
    </source>
</reference>